<keyword evidence="2" id="KW-0255">Endonuclease</keyword>
<reference evidence="2 3" key="1">
    <citation type="submission" date="2020-08" db="EMBL/GenBank/DDBJ databases">
        <title>Bridging the membrane lipid divide: bacteria of the FCB group superphylum have the potential to synthesize archaeal ether lipids.</title>
        <authorList>
            <person name="Villanueva L."/>
            <person name="Von Meijenfeldt F.A.B."/>
            <person name="Westbye A.B."/>
            <person name="Yadav S."/>
            <person name="Hopmans E.C."/>
            <person name="Dutilh B.E."/>
            <person name="Sinninghe Damste J.S."/>
        </authorList>
    </citation>
    <scope>NUCLEOTIDE SEQUENCE [LARGE SCALE GENOMIC DNA]</scope>
    <source>
        <strain evidence="2">NIOZ-UU17</strain>
    </source>
</reference>
<organism evidence="2 3">
    <name type="scientific">Candidatus Desulfatibia vada</name>
    <dbReference type="NCBI Taxonomy" id="2841696"/>
    <lineage>
        <taxon>Bacteria</taxon>
        <taxon>Pseudomonadati</taxon>
        <taxon>Thermodesulfobacteriota</taxon>
        <taxon>Desulfobacteria</taxon>
        <taxon>Desulfobacterales</taxon>
        <taxon>Desulfobacterales incertae sedis</taxon>
        <taxon>Candidatus Desulfatibia</taxon>
    </lineage>
</organism>
<feature type="domain" description="Restriction endonuclease type I HsdR N-terminal" evidence="1">
    <location>
        <begin position="113"/>
        <end position="195"/>
    </location>
</feature>
<evidence type="ECO:0000259" key="1">
    <source>
        <dbReference type="Pfam" id="PF04313"/>
    </source>
</evidence>
<dbReference type="GO" id="GO:0003677">
    <property type="term" value="F:DNA binding"/>
    <property type="evidence" value="ECO:0007669"/>
    <property type="project" value="UniProtKB-KW"/>
</dbReference>
<comment type="caution">
    <text evidence="2">The sequence shown here is derived from an EMBL/GenBank/DDBJ whole genome shotgun (WGS) entry which is preliminary data.</text>
</comment>
<dbReference type="InterPro" id="IPR007409">
    <property type="entry name" value="Restrct_endonuc_type1_HsdR_N"/>
</dbReference>
<protein>
    <submittedName>
        <fullName evidence="2">Type I restriction endonuclease subunit R</fullName>
    </submittedName>
</protein>
<name>A0A8J6NVR9_9BACT</name>
<dbReference type="AlphaFoldDB" id="A0A8J6NVR9"/>
<dbReference type="GO" id="GO:0009035">
    <property type="term" value="F:type I site-specific deoxyribonuclease activity"/>
    <property type="evidence" value="ECO:0007669"/>
    <property type="project" value="UniProtKB-EC"/>
</dbReference>
<gene>
    <name evidence="2" type="ORF">H8D96_02175</name>
</gene>
<feature type="non-terminal residue" evidence="2">
    <location>
        <position position="198"/>
    </location>
</feature>
<dbReference type="Gene3D" id="3.90.1570.50">
    <property type="match status" value="1"/>
</dbReference>
<dbReference type="EMBL" id="JACNIG010000073">
    <property type="protein sequence ID" value="MBC8430705.1"/>
    <property type="molecule type" value="Genomic_DNA"/>
</dbReference>
<dbReference type="Pfam" id="PF04313">
    <property type="entry name" value="HSDR_N"/>
    <property type="match status" value="1"/>
</dbReference>
<evidence type="ECO:0000313" key="2">
    <source>
        <dbReference type="EMBL" id="MBC8430705.1"/>
    </source>
</evidence>
<sequence length="198" mass="23146">MFEGPEKKFQRHIADYLIRVHQYALLEQDEIIDTEYYFAEDHLIAFLTATQKETFESLETDYGTDARDEIFKALKDELRISPLWLIIRHGLTVRGLEFKLYYPKPRSSESVANQHYRENRITFIPELIIKGGKRADFGIFLNGLPIMTMELKHEKNQTVHDAVKQYADRDHSDRIFQLPFLHIAADTSDVMVATDPKA</sequence>
<keyword evidence="2" id="KW-0540">Nuclease</keyword>
<proteinExistence type="predicted"/>
<dbReference type="GO" id="GO:0005524">
    <property type="term" value="F:ATP binding"/>
    <property type="evidence" value="ECO:0007669"/>
    <property type="project" value="UniProtKB-KW"/>
</dbReference>
<dbReference type="GO" id="GO:0009307">
    <property type="term" value="P:DNA restriction-modification system"/>
    <property type="evidence" value="ECO:0007669"/>
    <property type="project" value="UniProtKB-KW"/>
</dbReference>
<keyword evidence="2" id="KW-0378">Hydrolase</keyword>
<dbReference type="Proteomes" id="UP000605201">
    <property type="component" value="Unassembled WGS sequence"/>
</dbReference>
<accession>A0A8J6NVR9</accession>
<evidence type="ECO:0000313" key="3">
    <source>
        <dbReference type="Proteomes" id="UP000605201"/>
    </source>
</evidence>